<keyword evidence="5" id="KW-1185">Reference proteome</keyword>
<keyword evidence="1" id="KW-0479">Metal-binding</keyword>
<dbReference type="SUPFAM" id="SSF51338">
    <property type="entry name" value="Composite domain of metallo-dependent hydrolases"/>
    <property type="match status" value="1"/>
</dbReference>
<comment type="caution">
    <text evidence="4">The sequence shown here is derived from an EMBL/GenBank/DDBJ whole genome shotgun (WGS) entry which is preliminary data.</text>
</comment>
<dbReference type="Gene3D" id="3.20.20.140">
    <property type="entry name" value="Metal-dependent hydrolases"/>
    <property type="match status" value="1"/>
</dbReference>
<dbReference type="AlphaFoldDB" id="A0A4Y8RTN4"/>
<evidence type="ECO:0000256" key="1">
    <source>
        <dbReference type="ARBA" id="ARBA00022723"/>
    </source>
</evidence>
<gene>
    <name evidence="4" type="ORF">E3C22_01060</name>
</gene>
<dbReference type="FunFam" id="3.20.20.140:FF:000019">
    <property type="entry name" value="Cytosine deaminase"/>
    <property type="match status" value="1"/>
</dbReference>
<feature type="domain" description="Amidohydrolase 3" evidence="3">
    <location>
        <begin position="192"/>
        <end position="397"/>
    </location>
</feature>
<protein>
    <submittedName>
        <fullName evidence="4">Amidohydrolase</fullName>
    </submittedName>
</protein>
<dbReference type="PANTHER" id="PTHR32027">
    <property type="entry name" value="CYTOSINE DEAMINASE"/>
    <property type="match status" value="1"/>
</dbReference>
<dbReference type="Gene3D" id="2.30.40.10">
    <property type="entry name" value="Urease, subunit C, domain 1"/>
    <property type="match status" value="1"/>
</dbReference>
<keyword evidence="2 4" id="KW-0378">Hydrolase</keyword>
<sequence length="412" mass="43385">MFDFILRDARLGGRDEILDIGVAGGRIAALSPGLPEGAPSRSAEGRFVCSGFVDAHIHLDKALILDRCPICQGTLQEAVSLTAKAKAGFTEEDVYARAETVLRQAIVSGTMAMRSFVETDPRVGLRSFEALTRLKSDYAGMIDLDLCAFAQEGLTQEMATHDLLVAALEGGATSVGGCPYTDPDPVAHIDLVLDLAERFGVPADFHIDFDLDPEGSDLPALIAAVKARGLQGRVSIGHVSKLSAMAPDRFDRLAGELAAADIGLVVLPATDLYLMGRDADRLAPRGMAPADRLARAGVRTAVATNNVMNPFTPFGDASLIRMANLFANVAQIGSDEEMASAFAMVGERAASVIGLARPETPEVGAPADLVVLDATSAAEAVRRIAQPIAGWKAGRQTFEHPLPTIVADKAGD</sequence>
<accession>A0A4Y8RTN4</accession>
<dbReference type="InterPro" id="IPR032466">
    <property type="entry name" value="Metal_Hydrolase"/>
</dbReference>
<dbReference type="GO" id="GO:0016814">
    <property type="term" value="F:hydrolase activity, acting on carbon-nitrogen (but not peptide) bonds, in cyclic amidines"/>
    <property type="evidence" value="ECO:0007669"/>
    <property type="project" value="UniProtKB-ARBA"/>
</dbReference>
<dbReference type="CDD" id="cd01293">
    <property type="entry name" value="Bact_CD"/>
    <property type="match status" value="1"/>
</dbReference>
<dbReference type="PANTHER" id="PTHR32027:SF9">
    <property type="entry name" value="BLL3847 PROTEIN"/>
    <property type="match status" value="1"/>
</dbReference>
<evidence type="ECO:0000256" key="2">
    <source>
        <dbReference type="ARBA" id="ARBA00022801"/>
    </source>
</evidence>
<evidence type="ECO:0000259" key="3">
    <source>
        <dbReference type="Pfam" id="PF07969"/>
    </source>
</evidence>
<dbReference type="InterPro" id="IPR013108">
    <property type="entry name" value="Amidohydro_3"/>
</dbReference>
<dbReference type="InterPro" id="IPR011059">
    <property type="entry name" value="Metal-dep_hydrolase_composite"/>
</dbReference>
<evidence type="ECO:0000313" key="5">
    <source>
        <dbReference type="Proteomes" id="UP000298179"/>
    </source>
</evidence>
<dbReference type="OrthoDB" id="9815027at2"/>
<dbReference type="GO" id="GO:0019239">
    <property type="term" value="F:deaminase activity"/>
    <property type="evidence" value="ECO:0007669"/>
    <property type="project" value="UniProtKB-ARBA"/>
</dbReference>
<name>A0A4Y8RTN4_9HYPH</name>
<evidence type="ECO:0000313" key="4">
    <source>
        <dbReference type="EMBL" id="TFF27102.1"/>
    </source>
</evidence>
<organism evidence="4 5">
    <name type="scientific">Jiella endophytica</name>
    <dbReference type="NCBI Taxonomy" id="2558362"/>
    <lineage>
        <taxon>Bacteria</taxon>
        <taxon>Pseudomonadati</taxon>
        <taxon>Pseudomonadota</taxon>
        <taxon>Alphaproteobacteria</taxon>
        <taxon>Hyphomicrobiales</taxon>
        <taxon>Aurantimonadaceae</taxon>
        <taxon>Jiella</taxon>
    </lineage>
</organism>
<dbReference type="Proteomes" id="UP000298179">
    <property type="component" value="Unassembled WGS sequence"/>
</dbReference>
<dbReference type="EMBL" id="SOZD01000001">
    <property type="protein sequence ID" value="TFF27102.1"/>
    <property type="molecule type" value="Genomic_DNA"/>
</dbReference>
<dbReference type="SUPFAM" id="SSF51556">
    <property type="entry name" value="Metallo-dependent hydrolases"/>
    <property type="match status" value="1"/>
</dbReference>
<dbReference type="RefSeq" id="WP_134759383.1">
    <property type="nucleotide sequence ID" value="NZ_SOZD01000001.1"/>
</dbReference>
<dbReference type="Pfam" id="PF07969">
    <property type="entry name" value="Amidohydro_3"/>
    <property type="match status" value="1"/>
</dbReference>
<dbReference type="GO" id="GO:0046872">
    <property type="term" value="F:metal ion binding"/>
    <property type="evidence" value="ECO:0007669"/>
    <property type="project" value="UniProtKB-KW"/>
</dbReference>
<proteinExistence type="predicted"/>
<reference evidence="4 5" key="1">
    <citation type="submission" date="2019-03" db="EMBL/GenBank/DDBJ databases">
        <title>Jiella endophytica sp. nov., a novel endophytic bacterium isolated from root of Ficus microcarpa Linn. f.</title>
        <authorList>
            <person name="Tuo L."/>
        </authorList>
    </citation>
    <scope>NUCLEOTIDE SEQUENCE [LARGE SCALE GENOMIC DNA]</scope>
    <source>
        <strain evidence="4 5">CBS5Q-3</strain>
    </source>
</reference>
<dbReference type="InterPro" id="IPR052349">
    <property type="entry name" value="Metallo-hydrolase_Enzymes"/>
</dbReference>